<keyword evidence="3" id="KW-1185">Reference proteome</keyword>
<sequence length="178" mass="19491">MSSRVAGTHLEQPVKNDQLRTEPIELRHVAIQSVLTNQCHDLHVSGSGSVSTRIDGVRGPQRLSSPRPALPAEDDPTTVVLAREAFDSGRGYVLGLGFGVIRPGFVVLTNVVEALGGARPRADRSSWSLSFSFEVCHSHRFDVFDSFDISVWPRVRLVPLVDAPALYFDDLPSVALFE</sequence>
<evidence type="ECO:0000313" key="2">
    <source>
        <dbReference type="EMBL" id="KAL2611301.1"/>
    </source>
</evidence>
<evidence type="ECO:0000256" key="1">
    <source>
        <dbReference type="SAM" id="MobiDB-lite"/>
    </source>
</evidence>
<dbReference type="Proteomes" id="UP001605036">
    <property type="component" value="Unassembled WGS sequence"/>
</dbReference>
<organism evidence="2 3">
    <name type="scientific">Riccia fluitans</name>
    <dbReference type="NCBI Taxonomy" id="41844"/>
    <lineage>
        <taxon>Eukaryota</taxon>
        <taxon>Viridiplantae</taxon>
        <taxon>Streptophyta</taxon>
        <taxon>Embryophyta</taxon>
        <taxon>Marchantiophyta</taxon>
        <taxon>Marchantiopsida</taxon>
        <taxon>Marchantiidae</taxon>
        <taxon>Marchantiales</taxon>
        <taxon>Ricciaceae</taxon>
        <taxon>Riccia</taxon>
    </lineage>
</organism>
<dbReference type="EMBL" id="JBHFFA010000007">
    <property type="protein sequence ID" value="KAL2611301.1"/>
    <property type="molecule type" value="Genomic_DNA"/>
</dbReference>
<gene>
    <name evidence="2" type="ORF">R1flu_022993</name>
</gene>
<dbReference type="AlphaFoldDB" id="A0ABD1XQV5"/>
<evidence type="ECO:0000313" key="3">
    <source>
        <dbReference type="Proteomes" id="UP001605036"/>
    </source>
</evidence>
<proteinExistence type="predicted"/>
<protein>
    <submittedName>
        <fullName evidence="2">Uncharacterized protein</fullName>
    </submittedName>
</protein>
<comment type="caution">
    <text evidence="2">The sequence shown here is derived from an EMBL/GenBank/DDBJ whole genome shotgun (WGS) entry which is preliminary data.</text>
</comment>
<accession>A0ABD1XQV5</accession>
<reference evidence="2 3" key="1">
    <citation type="submission" date="2024-09" db="EMBL/GenBank/DDBJ databases">
        <title>Chromosome-scale assembly of Riccia fluitans.</title>
        <authorList>
            <person name="Paukszto L."/>
            <person name="Sawicki J."/>
            <person name="Karawczyk K."/>
            <person name="Piernik-Szablinska J."/>
            <person name="Szczecinska M."/>
            <person name="Mazdziarz M."/>
        </authorList>
    </citation>
    <scope>NUCLEOTIDE SEQUENCE [LARGE SCALE GENOMIC DNA]</scope>
    <source>
        <strain evidence="2">Rf_01</strain>
        <tissue evidence="2">Aerial parts of the thallus</tissue>
    </source>
</reference>
<name>A0ABD1XQV5_9MARC</name>
<feature type="region of interest" description="Disordered" evidence="1">
    <location>
        <begin position="46"/>
        <end position="74"/>
    </location>
</feature>